<gene>
    <name evidence="4" type="ORF">JW592_28260</name>
</gene>
<dbReference type="Pfam" id="PF07885">
    <property type="entry name" value="Ion_trans_2"/>
    <property type="match status" value="1"/>
</dbReference>
<accession>A0ABS3X1R8</accession>
<evidence type="ECO:0000313" key="5">
    <source>
        <dbReference type="Proteomes" id="UP001518976"/>
    </source>
</evidence>
<feature type="region of interest" description="Disordered" evidence="1">
    <location>
        <begin position="174"/>
        <end position="198"/>
    </location>
</feature>
<keyword evidence="4" id="KW-0407">Ion channel</keyword>
<feature type="transmembrane region" description="Helical" evidence="2">
    <location>
        <begin position="27"/>
        <end position="45"/>
    </location>
</feature>
<dbReference type="RefSeq" id="WP_209268080.1">
    <property type="nucleotide sequence ID" value="NZ_JAFFZN010000033.1"/>
</dbReference>
<feature type="transmembrane region" description="Helical" evidence="2">
    <location>
        <begin position="150"/>
        <end position="171"/>
    </location>
</feature>
<dbReference type="InterPro" id="IPR013099">
    <property type="entry name" value="K_chnl_dom"/>
</dbReference>
<keyword evidence="4" id="KW-0406">Ion transport</keyword>
<proteinExistence type="predicted"/>
<keyword evidence="2" id="KW-1133">Transmembrane helix</keyword>
<feature type="transmembrane region" description="Helical" evidence="2">
    <location>
        <begin position="57"/>
        <end position="74"/>
    </location>
</feature>
<comment type="caution">
    <text evidence="4">The sequence shown here is derived from an EMBL/GenBank/DDBJ whole genome shotgun (WGS) entry which is preliminary data.</text>
</comment>
<dbReference type="SUPFAM" id="SSF81324">
    <property type="entry name" value="Voltage-gated potassium channels"/>
    <property type="match status" value="1"/>
</dbReference>
<protein>
    <submittedName>
        <fullName evidence="4">Two pore domain potassium channel family protein</fullName>
    </submittedName>
</protein>
<feature type="domain" description="Potassium channel" evidence="3">
    <location>
        <begin position="95"/>
        <end position="173"/>
    </location>
</feature>
<sequence>MAQPSDEPSDEPSGESAHRRPEPSGRGWPLLGPVVAALFVAYFLLPEHLLGPERPVLSWTVFGAALSAIALLLVKHMRDALFDRPGTVVALVSLMCLSVLLFSSAYFVMSHHPGEFTGLRTRLDALYFALLTLATLSYGDITPHGQSVRLVILLQILYTLVFLTAAATALTGKLRRSAASRPPRGTRPPRRTGKRGPG</sequence>
<dbReference type="EMBL" id="JAFFZN010000033">
    <property type="protein sequence ID" value="MBO8189312.1"/>
    <property type="molecule type" value="Genomic_DNA"/>
</dbReference>
<organism evidence="4 5">
    <name type="scientific">Streptomyces spirodelae</name>
    <dbReference type="NCBI Taxonomy" id="2812904"/>
    <lineage>
        <taxon>Bacteria</taxon>
        <taxon>Bacillati</taxon>
        <taxon>Actinomycetota</taxon>
        <taxon>Actinomycetes</taxon>
        <taxon>Kitasatosporales</taxon>
        <taxon>Streptomycetaceae</taxon>
        <taxon>Streptomyces</taxon>
    </lineage>
</organism>
<keyword evidence="2" id="KW-0472">Membrane</keyword>
<name>A0ABS3X1R8_9ACTN</name>
<evidence type="ECO:0000313" key="4">
    <source>
        <dbReference type="EMBL" id="MBO8189312.1"/>
    </source>
</evidence>
<feature type="compositionally biased region" description="Basic residues" evidence="1">
    <location>
        <begin position="187"/>
        <end position="198"/>
    </location>
</feature>
<keyword evidence="5" id="KW-1185">Reference proteome</keyword>
<dbReference type="Proteomes" id="UP001518976">
    <property type="component" value="Unassembled WGS sequence"/>
</dbReference>
<dbReference type="GO" id="GO:0034220">
    <property type="term" value="P:monoatomic ion transmembrane transport"/>
    <property type="evidence" value="ECO:0007669"/>
    <property type="project" value="UniProtKB-KW"/>
</dbReference>
<evidence type="ECO:0000256" key="1">
    <source>
        <dbReference type="SAM" id="MobiDB-lite"/>
    </source>
</evidence>
<feature type="region of interest" description="Disordered" evidence="1">
    <location>
        <begin position="1"/>
        <end position="25"/>
    </location>
</feature>
<feature type="transmembrane region" description="Helical" evidence="2">
    <location>
        <begin position="86"/>
        <end position="109"/>
    </location>
</feature>
<evidence type="ECO:0000259" key="3">
    <source>
        <dbReference type="Pfam" id="PF07885"/>
    </source>
</evidence>
<reference evidence="4 5" key="1">
    <citation type="submission" date="2021-02" db="EMBL/GenBank/DDBJ databases">
        <title>Streptomyces spirodelae sp. nov., isolated from duckweed.</title>
        <authorList>
            <person name="Saimee Y."/>
            <person name="Duangmal K."/>
        </authorList>
    </citation>
    <scope>NUCLEOTIDE SEQUENCE [LARGE SCALE GENOMIC DNA]</scope>
    <source>
        <strain evidence="4 5">DW4-2</strain>
    </source>
</reference>
<keyword evidence="4" id="KW-0813">Transport</keyword>
<keyword evidence="2" id="KW-0812">Transmembrane</keyword>
<dbReference type="Gene3D" id="1.10.287.70">
    <property type="match status" value="1"/>
</dbReference>
<evidence type="ECO:0000256" key="2">
    <source>
        <dbReference type="SAM" id="Phobius"/>
    </source>
</evidence>